<organism evidence="2 3">
    <name type="scientific">Zasmidium cellare ATCC 36951</name>
    <dbReference type="NCBI Taxonomy" id="1080233"/>
    <lineage>
        <taxon>Eukaryota</taxon>
        <taxon>Fungi</taxon>
        <taxon>Dikarya</taxon>
        <taxon>Ascomycota</taxon>
        <taxon>Pezizomycotina</taxon>
        <taxon>Dothideomycetes</taxon>
        <taxon>Dothideomycetidae</taxon>
        <taxon>Mycosphaerellales</taxon>
        <taxon>Mycosphaerellaceae</taxon>
        <taxon>Zasmidium</taxon>
    </lineage>
</organism>
<proteinExistence type="predicted"/>
<dbReference type="Proteomes" id="UP000799537">
    <property type="component" value="Unassembled WGS sequence"/>
</dbReference>
<keyword evidence="1" id="KW-1133">Transmembrane helix</keyword>
<evidence type="ECO:0000256" key="1">
    <source>
        <dbReference type="SAM" id="Phobius"/>
    </source>
</evidence>
<keyword evidence="1" id="KW-0472">Membrane</keyword>
<dbReference type="RefSeq" id="XP_033661258.1">
    <property type="nucleotide sequence ID" value="XM_033809362.1"/>
</dbReference>
<dbReference type="AlphaFoldDB" id="A0A6A6C3P3"/>
<dbReference type="GeneID" id="54562634"/>
<sequence length="202" mass="21944">MELNSESTVLQENALATGGSAAFPGTWHTDDWKVHHRGDQPSGLGRPQTLCILTLAPLPILAINKYAFDHGQQDRCFASHLGMILDNATSDPKVNSIDAIGNLDLALAPHLRQLGVPHEFFEPSSNMFVAASLLLAGMLTSVPHHVMDHYPNLRQRIVLGNILAAILLGLTLKMSFVATFMYLIPWAAYSGTVISESVFACL</sequence>
<protein>
    <submittedName>
        <fullName evidence="2">Uncharacterized protein</fullName>
    </submittedName>
</protein>
<gene>
    <name evidence="2" type="ORF">M409DRAFT_29218</name>
</gene>
<keyword evidence="3" id="KW-1185">Reference proteome</keyword>
<keyword evidence="1" id="KW-0812">Transmembrane</keyword>
<dbReference type="EMBL" id="ML993627">
    <property type="protein sequence ID" value="KAF2160369.1"/>
    <property type="molecule type" value="Genomic_DNA"/>
</dbReference>
<name>A0A6A6C3P3_ZASCE</name>
<evidence type="ECO:0000313" key="3">
    <source>
        <dbReference type="Proteomes" id="UP000799537"/>
    </source>
</evidence>
<evidence type="ECO:0000313" key="2">
    <source>
        <dbReference type="EMBL" id="KAF2160369.1"/>
    </source>
</evidence>
<reference evidence="2" key="1">
    <citation type="journal article" date="2020" name="Stud. Mycol.">
        <title>101 Dothideomycetes genomes: a test case for predicting lifestyles and emergence of pathogens.</title>
        <authorList>
            <person name="Haridas S."/>
            <person name="Albert R."/>
            <person name="Binder M."/>
            <person name="Bloem J."/>
            <person name="Labutti K."/>
            <person name="Salamov A."/>
            <person name="Andreopoulos B."/>
            <person name="Baker S."/>
            <person name="Barry K."/>
            <person name="Bills G."/>
            <person name="Bluhm B."/>
            <person name="Cannon C."/>
            <person name="Castanera R."/>
            <person name="Culley D."/>
            <person name="Daum C."/>
            <person name="Ezra D."/>
            <person name="Gonzalez J."/>
            <person name="Henrissat B."/>
            <person name="Kuo A."/>
            <person name="Liang C."/>
            <person name="Lipzen A."/>
            <person name="Lutzoni F."/>
            <person name="Magnuson J."/>
            <person name="Mondo S."/>
            <person name="Nolan M."/>
            <person name="Ohm R."/>
            <person name="Pangilinan J."/>
            <person name="Park H.-J."/>
            <person name="Ramirez L."/>
            <person name="Alfaro M."/>
            <person name="Sun H."/>
            <person name="Tritt A."/>
            <person name="Yoshinaga Y."/>
            <person name="Zwiers L.-H."/>
            <person name="Turgeon B."/>
            <person name="Goodwin S."/>
            <person name="Spatafora J."/>
            <person name="Crous P."/>
            <person name="Grigoriev I."/>
        </authorList>
    </citation>
    <scope>NUCLEOTIDE SEQUENCE</scope>
    <source>
        <strain evidence="2">ATCC 36951</strain>
    </source>
</reference>
<feature type="transmembrane region" description="Helical" evidence="1">
    <location>
        <begin position="158"/>
        <end position="184"/>
    </location>
</feature>
<accession>A0A6A6C3P3</accession>